<evidence type="ECO:0000313" key="2">
    <source>
        <dbReference type="Proteomes" id="UP000478052"/>
    </source>
</evidence>
<dbReference type="AlphaFoldDB" id="A0A6G0YP80"/>
<accession>A0A6G0YP80</accession>
<dbReference type="Proteomes" id="UP000478052">
    <property type="component" value="Unassembled WGS sequence"/>
</dbReference>
<name>A0A6G0YP80_APHCR</name>
<keyword evidence="2" id="KW-1185">Reference proteome</keyword>
<proteinExistence type="predicted"/>
<protein>
    <submittedName>
        <fullName evidence="1">Uncharacterized protein</fullName>
    </submittedName>
</protein>
<reference evidence="1 2" key="1">
    <citation type="submission" date="2019-08" db="EMBL/GenBank/DDBJ databases">
        <title>Whole genome of Aphis craccivora.</title>
        <authorList>
            <person name="Voronova N.V."/>
            <person name="Shulinski R.S."/>
            <person name="Bandarenka Y.V."/>
            <person name="Zhorov D.G."/>
            <person name="Warner D."/>
        </authorList>
    </citation>
    <scope>NUCLEOTIDE SEQUENCE [LARGE SCALE GENOMIC DNA]</scope>
    <source>
        <strain evidence="1">180601</strain>
        <tissue evidence="1">Whole Body</tissue>
    </source>
</reference>
<evidence type="ECO:0000313" key="1">
    <source>
        <dbReference type="EMBL" id="KAF0759455.1"/>
    </source>
</evidence>
<organism evidence="1 2">
    <name type="scientific">Aphis craccivora</name>
    <name type="common">Cowpea aphid</name>
    <dbReference type="NCBI Taxonomy" id="307492"/>
    <lineage>
        <taxon>Eukaryota</taxon>
        <taxon>Metazoa</taxon>
        <taxon>Ecdysozoa</taxon>
        <taxon>Arthropoda</taxon>
        <taxon>Hexapoda</taxon>
        <taxon>Insecta</taxon>
        <taxon>Pterygota</taxon>
        <taxon>Neoptera</taxon>
        <taxon>Paraneoptera</taxon>
        <taxon>Hemiptera</taxon>
        <taxon>Sternorrhyncha</taxon>
        <taxon>Aphidomorpha</taxon>
        <taxon>Aphidoidea</taxon>
        <taxon>Aphididae</taxon>
        <taxon>Aphidini</taxon>
        <taxon>Aphis</taxon>
        <taxon>Aphis</taxon>
    </lineage>
</organism>
<sequence>MVVCKKAIAAAVRAGRVCASRRKKGLPEVLTPESERLSVGRASWSVFGVPFSRPLRVVPRNVR</sequence>
<comment type="caution">
    <text evidence="1">The sequence shown here is derived from an EMBL/GenBank/DDBJ whole genome shotgun (WGS) entry which is preliminary data.</text>
</comment>
<dbReference type="EMBL" id="VUJU01002988">
    <property type="protein sequence ID" value="KAF0759455.1"/>
    <property type="molecule type" value="Genomic_DNA"/>
</dbReference>
<gene>
    <name evidence="1" type="ORF">FWK35_00033866</name>
</gene>